<dbReference type="EMBL" id="UINC01059012">
    <property type="protein sequence ID" value="SVB81945.1"/>
    <property type="molecule type" value="Genomic_DNA"/>
</dbReference>
<keyword evidence="1" id="KW-1133">Transmembrane helix</keyword>
<proteinExistence type="predicted"/>
<dbReference type="PROSITE" id="PS51257">
    <property type="entry name" value="PROKAR_LIPOPROTEIN"/>
    <property type="match status" value="1"/>
</dbReference>
<dbReference type="Pfam" id="PF11399">
    <property type="entry name" value="DUF3192"/>
    <property type="match status" value="1"/>
</dbReference>
<name>A0A382H483_9ZZZZ</name>
<dbReference type="InterPro" id="IPR021534">
    <property type="entry name" value="DUF3192"/>
</dbReference>
<feature type="transmembrane region" description="Helical" evidence="1">
    <location>
        <begin position="12"/>
        <end position="32"/>
    </location>
</feature>
<keyword evidence="1" id="KW-0812">Transmembrane</keyword>
<reference evidence="2" key="1">
    <citation type="submission" date="2018-05" db="EMBL/GenBank/DDBJ databases">
        <authorList>
            <person name="Lanie J.A."/>
            <person name="Ng W.-L."/>
            <person name="Kazmierczak K.M."/>
            <person name="Andrzejewski T.M."/>
            <person name="Davidsen T.M."/>
            <person name="Wayne K.J."/>
            <person name="Tettelin H."/>
            <person name="Glass J.I."/>
            <person name="Rusch D."/>
            <person name="Podicherti R."/>
            <person name="Tsui H.-C.T."/>
            <person name="Winkler M.E."/>
        </authorList>
    </citation>
    <scope>NUCLEOTIDE SEQUENCE</scope>
</reference>
<sequence>MGFHPDKVSQGAFLLILIFILFWVSCTSPGKIQERNRNNLSRLTLDMSLQQVLAVMKRPYRSETLNLTGGERLELLYYHTDLKTPDGAVTDDELTPVVLLGGKVIGWGWILLQRFRQDQGTQGLPSQAKEGPKDIRKDVEKLDMY</sequence>
<organism evidence="2">
    <name type="scientific">marine metagenome</name>
    <dbReference type="NCBI Taxonomy" id="408172"/>
    <lineage>
        <taxon>unclassified sequences</taxon>
        <taxon>metagenomes</taxon>
        <taxon>ecological metagenomes</taxon>
    </lineage>
</organism>
<protein>
    <recommendedName>
        <fullName evidence="3">DUF3192 domain-containing protein</fullName>
    </recommendedName>
</protein>
<evidence type="ECO:0008006" key="3">
    <source>
        <dbReference type="Google" id="ProtNLM"/>
    </source>
</evidence>
<gene>
    <name evidence="2" type="ORF">METZ01_LOCUS234799</name>
</gene>
<dbReference type="AlphaFoldDB" id="A0A382H483"/>
<evidence type="ECO:0000313" key="2">
    <source>
        <dbReference type="EMBL" id="SVB81945.1"/>
    </source>
</evidence>
<accession>A0A382H483</accession>
<keyword evidence="1" id="KW-0472">Membrane</keyword>
<evidence type="ECO:0000256" key="1">
    <source>
        <dbReference type="SAM" id="Phobius"/>
    </source>
</evidence>